<evidence type="ECO:0000313" key="3">
    <source>
        <dbReference type="EMBL" id="KAJ7720696.1"/>
    </source>
</evidence>
<keyword evidence="2" id="KW-0472">Membrane</keyword>
<dbReference type="EMBL" id="JARKIB010000237">
    <property type="protein sequence ID" value="KAJ7720696.1"/>
    <property type="molecule type" value="Genomic_DNA"/>
</dbReference>
<organism evidence="3 4">
    <name type="scientific">Mycena metata</name>
    <dbReference type="NCBI Taxonomy" id="1033252"/>
    <lineage>
        <taxon>Eukaryota</taxon>
        <taxon>Fungi</taxon>
        <taxon>Dikarya</taxon>
        <taxon>Basidiomycota</taxon>
        <taxon>Agaricomycotina</taxon>
        <taxon>Agaricomycetes</taxon>
        <taxon>Agaricomycetidae</taxon>
        <taxon>Agaricales</taxon>
        <taxon>Marasmiineae</taxon>
        <taxon>Mycenaceae</taxon>
        <taxon>Mycena</taxon>
    </lineage>
</organism>
<feature type="region of interest" description="Disordered" evidence="1">
    <location>
        <begin position="115"/>
        <end position="136"/>
    </location>
</feature>
<feature type="transmembrane region" description="Helical" evidence="2">
    <location>
        <begin position="233"/>
        <end position="252"/>
    </location>
</feature>
<name>A0AAD7MJP3_9AGAR</name>
<feature type="compositionally biased region" description="Basic and acidic residues" evidence="1">
    <location>
        <begin position="126"/>
        <end position="136"/>
    </location>
</feature>
<evidence type="ECO:0000256" key="2">
    <source>
        <dbReference type="SAM" id="Phobius"/>
    </source>
</evidence>
<evidence type="ECO:0000256" key="1">
    <source>
        <dbReference type="SAM" id="MobiDB-lite"/>
    </source>
</evidence>
<feature type="region of interest" description="Disordered" evidence="1">
    <location>
        <begin position="68"/>
        <end position="88"/>
    </location>
</feature>
<dbReference type="Proteomes" id="UP001215598">
    <property type="component" value="Unassembled WGS sequence"/>
</dbReference>
<accession>A0AAD7MJP3</accession>
<protein>
    <submittedName>
        <fullName evidence="3">Uncharacterized protein</fullName>
    </submittedName>
</protein>
<keyword evidence="2" id="KW-0812">Transmembrane</keyword>
<reference evidence="3" key="1">
    <citation type="submission" date="2023-03" db="EMBL/GenBank/DDBJ databases">
        <title>Massive genome expansion in bonnet fungi (Mycena s.s.) driven by repeated elements and novel gene families across ecological guilds.</title>
        <authorList>
            <consortium name="Lawrence Berkeley National Laboratory"/>
            <person name="Harder C.B."/>
            <person name="Miyauchi S."/>
            <person name="Viragh M."/>
            <person name="Kuo A."/>
            <person name="Thoen E."/>
            <person name="Andreopoulos B."/>
            <person name="Lu D."/>
            <person name="Skrede I."/>
            <person name="Drula E."/>
            <person name="Henrissat B."/>
            <person name="Morin E."/>
            <person name="Kohler A."/>
            <person name="Barry K."/>
            <person name="LaButti K."/>
            <person name="Morin E."/>
            <person name="Salamov A."/>
            <person name="Lipzen A."/>
            <person name="Mereny Z."/>
            <person name="Hegedus B."/>
            <person name="Baldrian P."/>
            <person name="Stursova M."/>
            <person name="Weitz H."/>
            <person name="Taylor A."/>
            <person name="Grigoriev I.V."/>
            <person name="Nagy L.G."/>
            <person name="Martin F."/>
            <person name="Kauserud H."/>
        </authorList>
    </citation>
    <scope>NUCLEOTIDE SEQUENCE</scope>
    <source>
        <strain evidence="3">CBHHK182m</strain>
    </source>
</reference>
<sequence length="330" mass="35553">MAPMKPARSSRSIYALSLLPKRCLRLPPIRVVIAALIVSRVDIAGAGQHILRLGIRLTSASAHVRQLRQAPKNAPTPPFPRTASSRDTDTTVFARKRGGWRDGARGWCFGEDTPITQRDLQGGSEGGREWEGEGPREEEGAGVHALYAAAASTGFGETQRGPGVWALWSVIHDALMRRKPEYHGWPQILSGGMVCVRLHTAATPSASALAPSKLSHPHRAHPPGLYTRARANIVYGAVLYSLALGFGLAMGAERGHGPREAECGVVGRWAVGVMATLHTRFFWGNVFINMVRADYRCPLPSALGARERRALLAYTSKQAAAYPSDGAAAD</sequence>
<dbReference type="AlphaFoldDB" id="A0AAD7MJP3"/>
<gene>
    <name evidence="3" type="ORF">B0H16DRAFT_1792537</name>
</gene>
<comment type="caution">
    <text evidence="3">The sequence shown here is derived from an EMBL/GenBank/DDBJ whole genome shotgun (WGS) entry which is preliminary data.</text>
</comment>
<proteinExistence type="predicted"/>
<keyword evidence="2" id="KW-1133">Transmembrane helix</keyword>
<keyword evidence="4" id="KW-1185">Reference proteome</keyword>
<evidence type="ECO:0000313" key="4">
    <source>
        <dbReference type="Proteomes" id="UP001215598"/>
    </source>
</evidence>